<dbReference type="PANTHER" id="PTHR11712">
    <property type="entry name" value="POLYKETIDE SYNTHASE-RELATED"/>
    <property type="match status" value="1"/>
</dbReference>
<evidence type="ECO:0000256" key="3">
    <source>
        <dbReference type="RuleBase" id="RU003694"/>
    </source>
</evidence>
<dbReference type="EMBL" id="JAUEMJ010000017">
    <property type="protein sequence ID" value="MDN3243810.1"/>
    <property type="molecule type" value="Genomic_DNA"/>
</dbReference>
<name>A0ABT7YYU5_9ACTN</name>
<keyword evidence="6" id="KW-1185">Reference proteome</keyword>
<feature type="domain" description="Ketosynthase family 3 (KS3)" evidence="4">
    <location>
        <begin position="1"/>
        <end position="369"/>
    </location>
</feature>
<evidence type="ECO:0000256" key="1">
    <source>
        <dbReference type="ARBA" id="ARBA00008467"/>
    </source>
</evidence>
<dbReference type="Gene3D" id="3.40.47.10">
    <property type="match status" value="2"/>
</dbReference>
<dbReference type="InterPro" id="IPR000794">
    <property type="entry name" value="Beta-ketoacyl_synthase"/>
</dbReference>
<dbReference type="InterPro" id="IPR014031">
    <property type="entry name" value="Ketoacyl_synth_C"/>
</dbReference>
<dbReference type="PANTHER" id="PTHR11712:SF336">
    <property type="entry name" value="3-OXOACYL-[ACYL-CARRIER-PROTEIN] SYNTHASE, MITOCHONDRIAL"/>
    <property type="match status" value="1"/>
</dbReference>
<dbReference type="Pfam" id="PF00109">
    <property type="entry name" value="ketoacyl-synt"/>
    <property type="match status" value="1"/>
</dbReference>
<sequence>MTWAVAGVGARCSVGSGVDEIAAALCEGRSGWAPLRGFDPAKYSMPGAYEIDDRPGGEDRPGRATGWLLEAIAQACKDAGLGDLNGVPVVIGTGLRELRTAELAWLDGSSVEESALDFGEAVRERFGAGEVHTVTNACSASLYALALGTDLLALGEADTVVVAGVDTITESMFGLLDRVQPDPPGAVRPFDEDRRGVVMGDGAVAVVLERGTGAWGTVRSVSVNCDAAHVTAPDEAGIAAAIRAAHASAGVTPGDIDLVLAHGTGTVLNDRTEALAMRGVFGPSPAAPMTAIKSMTGHTSGGSGLLSLVVALWCLREGRVPPVVGLEHPIEEAAGFAWATAATALERARLAQVNAFGFGGVNAVAVVEGGARVVA</sequence>
<comment type="similarity">
    <text evidence="1 3">Belongs to the thiolase-like superfamily. Beta-ketoacyl-ACP synthases family.</text>
</comment>
<dbReference type="InterPro" id="IPR018201">
    <property type="entry name" value="Ketoacyl_synth_AS"/>
</dbReference>
<evidence type="ECO:0000313" key="6">
    <source>
        <dbReference type="Proteomes" id="UP001171902"/>
    </source>
</evidence>
<comment type="caution">
    <text evidence="5">The sequence shown here is derived from an EMBL/GenBank/DDBJ whole genome shotgun (WGS) entry which is preliminary data.</text>
</comment>
<protein>
    <submittedName>
        <fullName evidence="5">Beta-ketoacyl synthase N-terminal-like domain-containing protein</fullName>
    </submittedName>
</protein>
<evidence type="ECO:0000259" key="4">
    <source>
        <dbReference type="PROSITE" id="PS52004"/>
    </source>
</evidence>
<dbReference type="SUPFAM" id="SSF53901">
    <property type="entry name" value="Thiolase-like"/>
    <property type="match status" value="2"/>
</dbReference>
<proteinExistence type="inferred from homology"/>
<keyword evidence="2 3" id="KW-0808">Transferase</keyword>
<dbReference type="InterPro" id="IPR014030">
    <property type="entry name" value="Ketoacyl_synth_N"/>
</dbReference>
<organism evidence="5 6">
    <name type="scientific">Glycomyces tritici</name>
    <dbReference type="NCBI Taxonomy" id="2665176"/>
    <lineage>
        <taxon>Bacteria</taxon>
        <taxon>Bacillati</taxon>
        <taxon>Actinomycetota</taxon>
        <taxon>Actinomycetes</taxon>
        <taxon>Glycomycetales</taxon>
        <taxon>Glycomycetaceae</taxon>
        <taxon>Glycomyces</taxon>
    </lineage>
</organism>
<dbReference type="InterPro" id="IPR016039">
    <property type="entry name" value="Thiolase-like"/>
</dbReference>
<dbReference type="Pfam" id="PF02801">
    <property type="entry name" value="Ketoacyl-synt_C"/>
    <property type="match status" value="1"/>
</dbReference>
<gene>
    <name evidence="5" type="ORF">QWI33_29135</name>
</gene>
<dbReference type="RefSeq" id="WP_289960120.1">
    <property type="nucleotide sequence ID" value="NZ_JAUEMJ010000017.1"/>
</dbReference>
<reference evidence="5" key="1">
    <citation type="submission" date="2023-06" db="EMBL/GenBank/DDBJ databases">
        <title>Gycomyces niveus sp.nov., a novel actinomycete isolated from soil in Shouguang.</title>
        <authorList>
            <person name="Yang X."/>
            <person name="Zhao J."/>
        </authorList>
    </citation>
    <scope>NUCLEOTIDE SEQUENCE</scope>
    <source>
        <strain evidence="5">NEAU C2</strain>
    </source>
</reference>
<dbReference type="PROSITE" id="PS52004">
    <property type="entry name" value="KS3_2"/>
    <property type="match status" value="1"/>
</dbReference>
<dbReference type="PROSITE" id="PS00606">
    <property type="entry name" value="KS3_1"/>
    <property type="match status" value="1"/>
</dbReference>
<dbReference type="SMART" id="SM00825">
    <property type="entry name" value="PKS_KS"/>
    <property type="match status" value="1"/>
</dbReference>
<evidence type="ECO:0000256" key="2">
    <source>
        <dbReference type="ARBA" id="ARBA00022679"/>
    </source>
</evidence>
<evidence type="ECO:0000313" key="5">
    <source>
        <dbReference type="EMBL" id="MDN3243810.1"/>
    </source>
</evidence>
<dbReference type="Proteomes" id="UP001171902">
    <property type="component" value="Unassembled WGS sequence"/>
</dbReference>
<accession>A0ABT7YYU5</accession>
<dbReference type="InterPro" id="IPR020841">
    <property type="entry name" value="PKS_Beta-ketoAc_synthase_dom"/>
</dbReference>